<dbReference type="Proteomes" id="UP000030753">
    <property type="component" value="Unassembled WGS sequence"/>
</dbReference>
<organism evidence="2 3">
    <name type="scientific">Fusarium oxysporum NRRL 32931</name>
    <dbReference type="NCBI Taxonomy" id="660029"/>
    <lineage>
        <taxon>Eukaryota</taxon>
        <taxon>Fungi</taxon>
        <taxon>Dikarya</taxon>
        <taxon>Ascomycota</taxon>
        <taxon>Pezizomycotina</taxon>
        <taxon>Sordariomycetes</taxon>
        <taxon>Hypocreomycetidae</taxon>
        <taxon>Hypocreales</taxon>
        <taxon>Nectriaceae</taxon>
        <taxon>Fusarium</taxon>
        <taxon>Fusarium oxysporum species complex</taxon>
    </lineage>
</organism>
<reference evidence="2 3" key="1">
    <citation type="submission" date="2011-06" db="EMBL/GenBank/DDBJ databases">
        <title>The Genome Sequence of Fusarium oxysporum FOSC 3-a.</title>
        <authorList>
            <consortium name="The Broad Institute Genome Sequencing Platform"/>
            <person name="Ma L.-J."/>
            <person name="Gale L.R."/>
            <person name="Schwartz D.C."/>
            <person name="Zhou S."/>
            <person name="Corby-Kistler H."/>
            <person name="Young S.K."/>
            <person name="Zeng Q."/>
            <person name="Gargeya S."/>
            <person name="Fitzgerald M."/>
            <person name="Haas B."/>
            <person name="Abouelleil A."/>
            <person name="Alvarado L."/>
            <person name="Arachchi H.M."/>
            <person name="Berlin A."/>
            <person name="Brown A."/>
            <person name="Chapman S.B."/>
            <person name="Chen Z."/>
            <person name="Dunbar C."/>
            <person name="Freedman E."/>
            <person name="Gearin G."/>
            <person name="Gellesch M."/>
            <person name="Goldberg J."/>
            <person name="Griggs A."/>
            <person name="Gujja S."/>
            <person name="Heiman D."/>
            <person name="Howarth C."/>
            <person name="Larson L."/>
            <person name="Lui A."/>
            <person name="MacDonald P.J.P."/>
            <person name="Mehta T."/>
            <person name="Montmayeur A."/>
            <person name="Murphy C."/>
            <person name="Neiman D."/>
            <person name="Pearson M."/>
            <person name="Priest M."/>
            <person name="Roberts A."/>
            <person name="Saif S."/>
            <person name="Shea T."/>
            <person name="Shenoy N."/>
            <person name="Sisk P."/>
            <person name="Stolte C."/>
            <person name="Sykes S."/>
            <person name="Wortman J."/>
            <person name="Nusbaum C."/>
            <person name="Birren B."/>
        </authorList>
    </citation>
    <scope>NUCLEOTIDE SEQUENCE [LARGE SCALE GENOMIC DNA]</scope>
    <source>
        <strain evidence="3">FOSC 3-a</strain>
    </source>
</reference>
<protein>
    <submittedName>
        <fullName evidence="2">Uncharacterized protein</fullName>
    </submittedName>
</protein>
<evidence type="ECO:0000313" key="3">
    <source>
        <dbReference type="Proteomes" id="UP000030753"/>
    </source>
</evidence>
<name>W9J2U8_FUSOX</name>
<evidence type="ECO:0000313" key="2">
    <source>
        <dbReference type="EMBL" id="EWY99169.1"/>
    </source>
</evidence>
<feature type="compositionally biased region" description="Polar residues" evidence="1">
    <location>
        <begin position="29"/>
        <end position="39"/>
    </location>
</feature>
<dbReference type="HOGENOM" id="CLU_2171182_0_0_1"/>
<evidence type="ECO:0000256" key="1">
    <source>
        <dbReference type="SAM" id="MobiDB-lite"/>
    </source>
</evidence>
<proteinExistence type="predicted"/>
<dbReference type="EMBL" id="JH717840">
    <property type="protein sequence ID" value="EWY99169.1"/>
    <property type="molecule type" value="Genomic_DNA"/>
</dbReference>
<feature type="region of interest" description="Disordered" evidence="1">
    <location>
        <begin position="1"/>
        <end position="40"/>
    </location>
</feature>
<accession>W9J2U8</accession>
<sequence>MQEHVQRSGYNKPLLPVSFLGGDDRRISNPLQTSSSTCRSDMIVSPRRTPFSHLTLFASCNNSAWSREMGITCATAGVSAVPGRSMPNHESSDAHPAWMRFKTLPEWHFHQ</sequence>
<dbReference type="AlphaFoldDB" id="W9J2U8"/>
<gene>
    <name evidence="2" type="ORF">FOYG_03302</name>
</gene>